<dbReference type="Proteomes" id="UP000824002">
    <property type="component" value="Unassembled WGS sequence"/>
</dbReference>
<accession>A0A9D1FNT2</accession>
<evidence type="ECO:0000259" key="1">
    <source>
        <dbReference type="Pfam" id="PF21757"/>
    </source>
</evidence>
<dbReference type="InterPro" id="IPR049222">
    <property type="entry name" value="DUF6870"/>
</dbReference>
<gene>
    <name evidence="2" type="ORF">IAB51_10760</name>
</gene>
<name>A0A9D1FNT2_9FIRM</name>
<dbReference type="AlphaFoldDB" id="A0A9D1FNT2"/>
<reference evidence="2" key="2">
    <citation type="journal article" date="2021" name="PeerJ">
        <title>Extensive microbial diversity within the chicken gut microbiome revealed by metagenomics and culture.</title>
        <authorList>
            <person name="Gilroy R."/>
            <person name="Ravi A."/>
            <person name="Getino M."/>
            <person name="Pursley I."/>
            <person name="Horton D.L."/>
            <person name="Alikhan N.F."/>
            <person name="Baker D."/>
            <person name="Gharbi K."/>
            <person name="Hall N."/>
            <person name="Watson M."/>
            <person name="Adriaenssens E.M."/>
            <person name="Foster-Nyarko E."/>
            <person name="Jarju S."/>
            <person name="Secka A."/>
            <person name="Antonio M."/>
            <person name="Oren A."/>
            <person name="Chaudhuri R.R."/>
            <person name="La Ragione R."/>
            <person name="Hildebrand F."/>
            <person name="Pallen M.J."/>
        </authorList>
    </citation>
    <scope>NUCLEOTIDE SEQUENCE</scope>
    <source>
        <strain evidence="2">CHK199-13235</strain>
    </source>
</reference>
<evidence type="ECO:0000313" key="3">
    <source>
        <dbReference type="Proteomes" id="UP000824002"/>
    </source>
</evidence>
<comment type="caution">
    <text evidence="2">The sequence shown here is derived from an EMBL/GenBank/DDBJ whole genome shotgun (WGS) entry which is preliminary data.</text>
</comment>
<proteinExistence type="predicted"/>
<evidence type="ECO:0000313" key="2">
    <source>
        <dbReference type="EMBL" id="HIS77266.1"/>
    </source>
</evidence>
<protein>
    <recommendedName>
        <fullName evidence="1">DUF6870 domain-containing protein</fullName>
    </recommendedName>
</protein>
<dbReference type="Pfam" id="PF21757">
    <property type="entry name" value="DUF6870"/>
    <property type="match status" value="1"/>
</dbReference>
<dbReference type="EMBL" id="DVJP01000072">
    <property type="protein sequence ID" value="HIS77266.1"/>
    <property type="molecule type" value="Genomic_DNA"/>
</dbReference>
<reference evidence="2" key="1">
    <citation type="submission" date="2020-10" db="EMBL/GenBank/DDBJ databases">
        <authorList>
            <person name="Gilroy R."/>
        </authorList>
    </citation>
    <scope>NUCLEOTIDE SEQUENCE</scope>
    <source>
        <strain evidence="2">CHK199-13235</strain>
    </source>
</reference>
<feature type="domain" description="DUF6870" evidence="1">
    <location>
        <begin position="12"/>
        <end position="80"/>
    </location>
</feature>
<sequence length="85" mass="9733">MEEYSAEKLSEMQNVDIRTVNKDDLVDLNSVQIDGTLPIPERVNSFIQQIKNPYCFRIGDVAVKVVYKEDGPTFQQNIEDALRTV</sequence>
<organism evidence="2 3">
    <name type="scientific">Candidatus Merdivicinus excrementipullorum</name>
    <dbReference type="NCBI Taxonomy" id="2840867"/>
    <lineage>
        <taxon>Bacteria</taxon>
        <taxon>Bacillati</taxon>
        <taxon>Bacillota</taxon>
        <taxon>Clostridia</taxon>
        <taxon>Eubacteriales</taxon>
        <taxon>Oscillospiraceae</taxon>
        <taxon>Oscillospiraceae incertae sedis</taxon>
        <taxon>Candidatus Merdivicinus</taxon>
    </lineage>
</organism>